<feature type="signal peptide" evidence="1">
    <location>
        <begin position="1"/>
        <end position="27"/>
    </location>
</feature>
<accession>A0A1H4W8J2</accession>
<evidence type="ECO:0000313" key="2">
    <source>
        <dbReference type="EMBL" id="SEC89656.1"/>
    </source>
</evidence>
<dbReference type="RefSeq" id="WP_074656239.1">
    <property type="nucleotide sequence ID" value="NZ_FNSD01000002.1"/>
</dbReference>
<proteinExistence type="predicted"/>
<evidence type="ECO:0008006" key="4">
    <source>
        <dbReference type="Google" id="ProtNLM"/>
    </source>
</evidence>
<keyword evidence="1" id="KW-0732">Signal</keyword>
<evidence type="ECO:0000313" key="3">
    <source>
        <dbReference type="Proteomes" id="UP000182409"/>
    </source>
</evidence>
<dbReference type="OrthoDB" id="116081at2"/>
<gene>
    <name evidence="2" type="ORF">SAMN05443244_4071</name>
</gene>
<protein>
    <recommendedName>
        <fullName evidence="4">P-type conjugative transfer protein TrbJ</fullName>
    </recommendedName>
</protein>
<sequence>MQFKLSRKRKWIAVGALVLCTATPSFALFGIGDIVFDPTSYASLVSQLTTLESQYKSFKSNVVNFSVKTQWQTALNKMKQVQVVNRHGETNGMTTALNQNSTTAATTAWTNSSVAISSNTNSYLASEAAGNSDKLTQLAIVETSDTVSPDCLNAVGSYRAARSASVTANTSLQANQLDGTSTTNSEVQQLNLVNASQAQQLNEQQAQGALHACIAQQMTIQNMQEREAMVHDLNLAANVQAQRNANPTGYVNSTGTYTDYLP</sequence>
<dbReference type="AlphaFoldDB" id="A0A1H4W8J2"/>
<reference evidence="2 3" key="1">
    <citation type="submission" date="2016-10" db="EMBL/GenBank/DDBJ databases">
        <authorList>
            <person name="de Groot N.N."/>
        </authorList>
    </citation>
    <scope>NUCLEOTIDE SEQUENCE [LARGE SCALE GENOMIC DNA]</scope>
    <source>
        <strain evidence="2 3">AB35.6</strain>
    </source>
</reference>
<dbReference type="EMBL" id="FNSD01000002">
    <property type="protein sequence ID" value="SEC89656.1"/>
    <property type="molecule type" value="Genomic_DNA"/>
</dbReference>
<dbReference type="Proteomes" id="UP000182409">
    <property type="component" value="Unassembled WGS sequence"/>
</dbReference>
<feature type="chain" id="PRO_5010267411" description="P-type conjugative transfer protein TrbJ" evidence="1">
    <location>
        <begin position="28"/>
        <end position="262"/>
    </location>
</feature>
<name>A0A1H4W8J2_9BACT</name>
<organism evidence="2 3">
    <name type="scientific">Terriglobus roseus</name>
    <dbReference type="NCBI Taxonomy" id="392734"/>
    <lineage>
        <taxon>Bacteria</taxon>
        <taxon>Pseudomonadati</taxon>
        <taxon>Acidobacteriota</taxon>
        <taxon>Terriglobia</taxon>
        <taxon>Terriglobales</taxon>
        <taxon>Acidobacteriaceae</taxon>
        <taxon>Terriglobus</taxon>
    </lineage>
</organism>
<evidence type="ECO:0000256" key="1">
    <source>
        <dbReference type="SAM" id="SignalP"/>
    </source>
</evidence>